<evidence type="ECO:0000313" key="2">
    <source>
        <dbReference type="EMBL" id="CAK0767731.1"/>
    </source>
</evidence>
<keyword evidence="3" id="KW-1185">Reference proteome</keyword>
<dbReference type="GO" id="GO:0003756">
    <property type="term" value="F:protein disulfide isomerase activity"/>
    <property type="evidence" value="ECO:0007669"/>
    <property type="project" value="TreeGrafter"/>
</dbReference>
<dbReference type="AlphaFoldDB" id="A0AAV1I1T7"/>
<comment type="caution">
    <text evidence="2">The sequence shown here is derived from an EMBL/GenBank/DDBJ whole genome shotgun (WGS) entry which is preliminary data.</text>
</comment>
<dbReference type="InterPro" id="IPR036249">
    <property type="entry name" value="Thioredoxin-like_sf"/>
</dbReference>
<feature type="domain" description="Thioredoxin" evidence="1">
    <location>
        <begin position="92"/>
        <end position="222"/>
    </location>
</feature>
<sequence length="222" mass="25409">MLSPFPMSMLFDRCAVSDGDTVIGLRLNYKHSDADPSDLPGYLMALTRTMLAHVKNLDDRILSKRPRMHVIDLYTEPAESLFDLDKSVKQRQTLVQSAYDETMDYFGTQQTVRRVVSDIMHQHVVEKFDDQTTDVDRPTLTLYYVEWCPYSVQMMPEWNKLTQRLLGSQIIVRKVDADASPGLAQSEGVRAFPTILLTKNGVTTTFEGERTADMMMRFVQLS</sequence>
<dbReference type="Gene3D" id="3.40.30.10">
    <property type="entry name" value="Glutaredoxin"/>
    <property type="match status" value="1"/>
</dbReference>
<protein>
    <recommendedName>
        <fullName evidence="1">Thioredoxin domain-containing protein</fullName>
    </recommendedName>
</protein>
<dbReference type="PANTHER" id="PTHR45672">
    <property type="entry name" value="PROTEIN DISULFIDE-ISOMERASE C17H9.14C-RELATED"/>
    <property type="match status" value="1"/>
</dbReference>
<dbReference type="Pfam" id="PF00085">
    <property type="entry name" value="Thioredoxin"/>
    <property type="match status" value="1"/>
</dbReference>
<organism evidence="2 3">
    <name type="scientific">Coccomyxa viridis</name>
    <dbReference type="NCBI Taxonomy" id="1274662"/>
    <lineage>
        <taxon>Eukaryota</taxon>
        <taxon>Viridiplantae</taxon>
        <taxon>Chlorophyta</taxon>
        <taxon>core chlorophytes</taxon>
        <taxon>Trebouxiophyceae</taxon>
        <taxon>Trebouxiophyceae incertae sedis</taxon>
        <taxon>Coccomyxaceae</taxon>
        <taxon>Coccomyxa</taxon>
    </lineage>
</organism>
<gene>
    <name evidence="2" type="ORF">CVIRNUC_003490</name>
</gene>
<dbReference type="PROSITE" id="PS51352">
    <property type="entry name" value="THIOREDOXIN_2"/>
    <property type="match status" value="1"/>
</dbReference>
<evidence type="ECO:0000313" key="3">
    <source>
        <dbReference type="Proteomes" id="UP001314263"/>
    </source>
</evidence>
<evidence type="ECO:0000259" key="1">
    <source>
        <dbReference type="PROSITE" id="PS51352"/>
    </source>
</evidence>
<dbReference type="SUPFAM" id="SSF52833">
    <property type="entry name" value="Thioredoxin-like"/>
    <property type="match status" value="1"/>
</dbReference>
<proteinExistence type="predicted"/>
<name>A0AAV1I1T7_9CHLO</name>
<dbReference type="InterPro" id="IPR051063">
    <property type="entry name" value="PDI"/>
</dbReference>
<dbReference type="EMBL" id="CAUYUE010000004">
    <property type="protein sequence ID" value="CAK0767731.1"/>
    <property type="molecule type" value="Genomic_DNA"/>
</dbReference>
<dbReference type="GO" id="GO:0005783">
    <property type="term" value="C:endoplasmic reticulum"/>
    <property type="evidence" value="ECO:0007669"/>
    <property type="project" value="TreeGrafter"/>
</dbReference>
<accession>A0AAV1I1T7</accession>
<reference evidence="2 3" key="1">
    <citation type="submission" date="2023-10" db="EMBL/GenBank/DDBJ databases">
        <authorList>
            <person name="Maclean D."/>
            <person name="Macfadyen A."/>
        </authorList>
    </citation>
    <scope>NUCLEOTIDE SEQUENCE [LARGE SCALE GENOMIC DNA]</scope>
</reference>
<dbReference type="CDD" id="cd02961">
    <property type="entry name" value="PDI_a_family"/>
    <property type="match status" value="1"/>
</dbReference>
<dbReference type="InterPro" id="IPR013766">
    <property type="entry name" value="Thioredoxin_domain"/>
</dbReference>
<dbReference type="GO" id="GO:0006457">
    <property type="term" value="P:protein folding"/>
    <property type="evidence" value="ECO:0007669"/>
    <property type="project" value="TreeGrafter"/>
</dbReference>
<dbReference type="Proteomes" id="UP001314263">
    <property type="component" value="Unassembled WGS sequence"/>
</dbReference>